<dbReference type="RefSeq" id="WP_011796532.1">
    <property type="nucleotide sequence ID" value="NZ_CP023687.1"/>
</dbReference>
<dbReference type="Proteomes" id="UP001242732">
    <property type="component" value="Chromosome"/>
</dbReference>
<proteinExistence type="predicted"/>
<keyword evidence="4" id="KW-1185">Reference proteome</keyword>
<gene>
    <name evidence="2" type="ORF">QRO08_06955</name>
    <name evidence="3" type="ORF">QRO08_06970</name>
</gene>
<dbReference type="EMBL" id="CP127363">
    <property type="protein sequence ID" value="WIY50303.1"/>
    <property type="molecule type" value="Genomic_DNA"/>
</dbReference>
<evidence type="ECO:0000313" key="3">
    <source>
        <dbReference type="EMBL" id="WIY50303.1"/>
    </source>
</evidence>
<dbReference type="Gene3D" id="3.40.1580.10">
    <property type="entry name" value="SMI1/KNR4-like"/>
    <property type="match status" value="1"/>
</dbReference>
<evidence type="ECO:0000313" key="2">
    <source>
        <dbReference type="EMBL" id="WIY50301.1"/>
    </source>
</evidence>
<evidence type="ECO:0000259" key="1">
    <source>
        <dbReference type="SMART" id="SM00860"/>
    </source>
</evidence>
<dbReference type="SUPFAM" id="SSF160631">
    <property type="entry name" value="SMI1/KNR4-like"/>
    <property type="match status" value="1"/>
</dbReference>
<name>A0ABY9AUT4_PARCI</name>
<dbReference type="EMBL" id="CP127363">
    <property type="protein sequence ID" value="WIY50301.1"/>
    <property type="molecule type" value="Genomic_DNA"/>
</dbReference>
<organism evidence="3 4">
    <name type="scientific">Paracidovorax citrulli</name>
    <name type="common">Acidovorax citrulli</name>
    <dbReference type="NCBI Taxonomy" id="80869"/>
    <lineage>
        <taxon>Bacteria</taxon>
        <taxon>Pseudomonadati</taxon>
        <taxon>Pseudomonadota</taxon>
        <taxon>Betaproteobacteria</taxon>
        <taxon>Burkholderiales</taxon>
        <taxon>Comamonadaceae</taxon>
        <taxon>Paracidovorax</taxon>
    </lineage>
</organism>
<protein>
    <submittedName>
        <fullName evidence="3">SMI1/KNR4 family protein</fullName>
    </submittedName>
</protein>
<dbReference type="InterPro" id="IPR037883">
    <property type="entry name" value="Knr4/Smi1-like_sf"/>
</dbReference>
<dbReference type="Pfam" id="PF09346">
    <property type="entry name" value="SMI1_KNR4"/>
    <property type="match status" value="1"/>
</dbReference>
<reference evidence="3 4" key="1">
    <citation type="submission" date="2023-06" db="EMBL/GenBank/DDBJ databases">
        <authorList>
            <person name="Ham H."/>
            <person name="Park D.S."/>
        </authorList>
    </citation>
    <scope>NUCLEOTIDE SEQUENCE [LARGE SCALE GENOMIC DNA]</scope>
    <source>
        <strain evidence="3 4">KACC 17005</strain>
    </source>
</reference>
<dbReference type="SMART" id="SM00860">
    <property type="entry name" value="SMI1_KNR4"/>
    <property type="match status" value="1"/>
</dbReference>
<evidence type="ECO:0000313" key="4">
    <source>
        <dbReference type="Proteomes" id="UP001242732"/>
    </source>
</evidence>
<sequence>MNKAIGYVADLWHREPPADERAIARVESELDVVFPVDYREFLLWSNGGQAQVGSAYFSFWRVWDIVDRNISASIKKYMSPLFVGIGTNGGGECYALDYSDDISSPNFVIVPLGDLDHASKFVIASSLAGVFEKSLNGDFSDADYNDNEIGPLTEEMLNIRRKNIMYEAENYWQKKEYSKFIALLSKSELDLTDLMRKKIDMAKKKIKQNN</sequence>
<dbReference type="InterPro" id="IPR018958">
    <property type="entry name" value="Knr4/Smi1-like_dom"/>
</dbReference>
<feature type="domain" description="Knr4/Smi1-like" evidence="1">
    <location>
        <begin position="17"/>
        <end position="159"/>
    </location>
</feature>
<accession>A0ABY9AUT4</accession>